<evidence type="ECO:0000256" key="5">
    <source>
        <dbReference type="SAM" id="MobiDB-lite"/>
    </source>
</evidence>
<dbReference type="HAMAP" id="MF_02071">
    <property type="entry name" value="RlpA"/>
    <property type="match status" value="1"/>
</dbReference>
<feature type="region of interest" description="Disordered" evidence="5">
    <location>
        <begin position="39"/>
        <end position="156"/>
    </location>
</feature>
<keyword evidence="8" id="KW-1185">Reference proteome</keyword>
<evidence type="ECO:0000256" key="3">
    <source>
        <dbReference type="HAMAP-Rule" id="MF_02071"/>
    </source>
</evidence>
<feature type="compositionally biased region" description="Low complexity" evidence="5">
    <location>
        <begin position="39"/>
        <end position="69"/>
    </location>
</feature>
<dbReference type="RefSeq" id="WP_378534548.1">
    <property type="nucleotide sequence ID" value="NZ_JBHSBH010000010.1"/>
</dbReference>
<feature type="compositionally biased region" description="Basic and acidic residues" evidence="5">
    <location>
        <begin position="77"/>
        <end position="90"/>
    </location>
</feature>
<dbReference type="InterPro" id="IPR009009">
    <property type="entry name" value="RlpA-like_DPBB"/>
</dbReference>
<dbReference type="SUPFAM" id="SSF50685">
    <property type="entry name" value="Barwin-like endoglucanases"/>
    <property type="match status" value="1"/>
</dbReference>
<dbReference type="InterPro" id="IPR034718">
    <property type="entry name" value="RlpA"/>
</dbReference>
<protein>
    <recommendedName>
        <fullName evidence="3">Probable endolytic peptidoglycan transglycosylase RlpA</fullName>
        <ecNumber evidence="3">4.2.2.-</ecNumber>
    </recommendedName>
</protein>
<evidence type="ECO:0000313" key="7">
    <source>
        <dbReference type="EMBL" id="MFC3997520.1"/>
    </source>
</evidence>
<accession>A0ABV8FN95</accession>
<name>A0ABV8FN95_9ACTN</name>
<evidence type="ECO:0000259" key="6">
    <source>
        <dbReference type="Pfam" id="PF03330"/>
    </source>
</evidence>
<evidence type="ECO:0000256" key="2">
    <source>
        <dbReference type="ARBA" id="ARBA00023316"/>
    </source>
</evidence>
<dbReference type="PANTHER" id="PTHR34183">
    <property type="entry name" value="ENDOLYTIC PEPTIDOGLYCAN TRANSGLYCOSYLASE RLPA"/>
    <property type="match status" value="1"/>
</dbReference>
<evidence type="ECO:0000256" key="4">
    <source>
        <dbReference type="RuleBase" id="RU003495"/>
    </source>
</evidence>
<gene>
    <name evidence="3" type="primary">rlpA</name>
    <name evidence="7" type="ORF">ACFOVU_16425</name>
</gene>
<dbReference type="EC" id="4.2.2.-" evidence="3"/>
<dbReference type="InterPro" id="IPR012997">
    <property type="entry name" value="RplA"/>
</dbReference>
<dbReference type="NCBIfam" id="TIGR00413">
    <property type="entry name" value="rlpA"/>
    <property type="match status" value="1"/>
</dbReference>
<dbReference type="Proteomes" id="UP001595847">
    <property type="component" value="Unassembled WGS sequence"/>
</dbReference>
<feature type="compositionally biased region" description="Low complexity" evidence="5">
    <location>
        <begin position="113"/>
        <end position="122"/>
    </location>
</feature>
<proteinExistence type="inferred from homology"/>
<dbReference type="CDD" id="cd22268">
    <property type="entry name" value="DPBB_RlpA-like"/>
    <property type="match status" value="1"/>
</dbReference>
<dbReference type="Pfam" id="PF03330">
    <property type="entry name" value="DPBB_1"/>
    <property type="match status" value="1"/>
</dbReference>
<organism evidence="7 8">
    <name type="scientific">Nocardiopsis sediminis</name>
    <dbReference type="NCBI Taxonomy" id="1778267"/>
    <lineage>
        <taxon>Bacteria</taxon>
        <taxon>Bacillati</taxon>
        <taxon>Actinomycetota</taxon>
        <taxon>Actinomycetes</taxon>
        <taxon>Streptosporangiales</taxon>
        <taxon>Nocardiopsidaceae</taxon>
        <taxon>Nocardiopsis</taxon>
    </lineage>
</organism>
<evidence type="ECO:0000256" key="1">
    <source>
        <dbReference type="ARBA" id="ARBA00023239"/>
    </source>
</evidence>
<evidence type="ECO:0000313" key="8">
    <source>
        <dbReference type="Proteomes" id="UP001595847"/>
    </source>
</evidence>
<comment type="caution">
    <text evidence="7">The sequence shown here is derived from an EMBL/GenBank/DDBJ whole genome shotgun (WGS) entry which is preliminary data.</text>
</comment>
<dbReference type="EMBL" id="JBHSBH010000010">
    <property type="protein sequence ID" value="MFC3997520.1"/>
    <property type="molecule type" value="Genomic_DNA"/>
</dbReference>
<feature type="domain" description="RlpA-like protein double-psi beta-barrel" evidence="6">
    <location>
        <begin position="138"/>
        <end position="221"/>
    </location>
</feature>
<reference evidence="8" key="1">
    <citation type="journal article" date="2019" name="Int. J. Syst. Evol. Microbiol.">
        <title>The Global Catalogue of Microorganisms (GCM) 10K type strain sequencing project: providing services to taxonomists for standard genome sequencing and annotation.</title>
        <authorList>
            <consortium name="The Broad Institute Genomics Platform"/>
            <consortium name="The Broad Institute Genome Sequencing Center for Infectious Disease"/>
            <person name="Wu L."/>
            <person name="Ma J."/>
        </authorList>
    </citation>
    <scope>NUCLEOTIDE SEQUENCE [LARGE SCALE GENOMIC DNA]</scope>
    <source>
        <strain evidence="8">TBRC 1826</strain>
    </source>
</reference>
<dbReference type="PANTHER" id="PTHR34183:SF1">
    <property type="entry name" value="ENDOLYTIC PEPTIDOGLYCAN TRANSGLYCOSYLASE RLPA"/>
    <property type="match status" value="1"/>
</dbReference>
<sequence length="226" mass="22994">MGNHRTSQAPLRDRLRSKRLIIVTAAAGTVLIAGGTAGAAALSGAAGPPAAAVDAALPSLPEARTAAPAEPAPAPGDDQRRQARDDREAAVGDAQRPLSGSAAEEQEQEEPADTSSDSGDASAPEDTALSPTGEGGACEASMYSEPQPTASGETFDPSAMTAAHKTLPMDTMVEVTNPANGESVTVRINDRGPYVDGRCLDLSTASFEKIASADQGVVDVEWQVVS</sequence>
<comment type="similarity">
    <text evidence="3 4">Belongs to the RlpA family.</text>
</comment>
<comment type="function">
    <text evidence="3">Lytic transglycosylase with a strong preference for naked glycan strands that lack stem peptides.</text>
</comment>
<keyword evidence="1 3" id="KW-0456">Lyase</keyword>
<dbReference type="Gene3D" id="2.40.40.10">
    <property type="entry name" value="RlpA-like domain"/>
    <property type="match status" value="1"/>
</dbReference>
<dbReference type="InterPro" id="IPR036908">
    <property type="entry name" value="RlpA-like_sf"/>
</dbReference>
<keyword evidence="2 3" id="KW-0961">Cell wall biogenesis/degradation</keyword>